<evidence type="ECO:0000313" key="1">
    <source>
        <dbReference type="EMBL" id="MDR6784359.1"/>
    </source>
</evidence>
<reference evidence="1" key="1">
    <citation type="submission" date="2023-07" db="EMBL/GenBank/DDBJ databases">
        <title>Sorghum-associated microbial communities from plants grown in Nebraska, USA.</title>
        <authorList>
            <person name="Schachtman D."/>
        </authorList>
    </citation>
    <scope>NUCLEOTIDE SEQUENCE</scope>
    <source>
        <strain evidence="1">2697</strain>
    </source>
</reference>
<gene>
    <name evidence="1" type="ORF">J2X78_002924</name>
</gene>
<organism evidence="1 2">
    <name type="scientific">Pedobacter africanus</name>
    <dbReference type="NCBI Taxonomy" id="151894"/>
    <lineage>
        <taxon>Bacteria</taxon>
        <taxon>Pseudomonadati</taxon>
        <taxon>Bacteroidota</taxon>
        <taxon>Sphingobacteriia</taxon>
        <taxon>Sphingobacteriales</taxon>
        <taxon>Sphingobacteriaceae</taxon>
        <taxon>Pedobacter</taxon>
    </lineage>
</organism>
<protein>
    <submittedName>
        <fullName evidence="1">Uncharacterized protein YndB with AHSA1/START domain</fullName>
    </submittedName>
</protein>
<comment type="caution">
    <text evidence="1">The sequence shown here is derived from an EMBL/GenBank/DDBJ whole genome shotgun (WGS) entry which is preliminary data.</text>
</comment>
<name>A0ACC6KYC3_9SPHI</name>
<accession>A0ACC6KYC3</accession>
<sequence length="153" mass="17650">MQISDEKTFTKTIHIDASRSKLWEVLTRPGLMRQWLSDSALDIKTSWKIGSPITMLVAAESYKDCFENKGTVLQFEPERLLQYSHLSSLSKLHDHIENYTVITFLLAALDGKTTLTLTLNNFPTETIYQHLAFYWNITLELLKKLIEGNQLTE</sequence>
<evidence type="ECO:0000313" key="2">
    <source>
        <dbReference type="Proteomes" id="UP001246858"/>
    </source>
</evidence>
<keyword evidence="2" id="KW-1185">Reference proteome</keyword>
<dbReference type="EMBL" id="JAVDTF010000002">
    <property type="protein sequence ID" value="MDR6784359.1"/>
    <property type="molecule type" value="Genomic_DNA"/>
</dbReference>
<proteinExistence type="predicted"/>
<dbReference type="Proteomes" id="UP001246858">
    <property type="component" value="Unassembled WGS sequence"/>
</dbReference>